<name>A0A955LAU5_9BACT</name>
<sequence>MKSHFYHIQLNIDFSKNNSFYKELMNFLGWSIIFEGEDMMGYKSDVSGDLWFVDSEKEENQDYDEKGLNHVAIRVEEQKNIDEIVRFLREKNINTLFDTPRHRPEFRDSEDETYYQVMFESPDKILFEIVYIGPK</sequence>
<evidence type="ECO:0000313" key="2">
    <source>
        <dbReference type="EMBL" id="MCA9386601.1"/>
    </source>
</evidence>
<proteinExistence type="predicted"/>
<dbReference type="InterPro" id="IPR037523">
    <property type="entry name" value="VOC_core"/>
</dbReference>
<dbReference type="PROSITE" id="PS51819">
    <property type="entry name" value="VOC"/>
    <property type="match status" value="1"/>
</dbReference>
<dbReference type="Gene3D" id="3.10.180.10">
    <property type="entry name" value="2,3-Dihydroxybiphenyl 1,2-Dioxygenase, domain 1"/>
    <property type="match status" value="1"/>
</dbReference>
<accession>A0A955LAU5</accession>
<comment type="caution">
    <text evidence="2">The sequence shown here is derived from an EMBL/GenBank/DDBJ whole genome shotgun (WGS) entry which is preliminary data.</text>
</comment>
<gene>
    <name evidence="2" type="ORF">KC669_01060</name>
</gene>
<evidence type="ECO:0000313" key="3">
    <source>
        <dbReference type="Proteomes" id="UP000714915"/>
    </source>
</evidence>
<feature type="domain" description="VOC" evidence="1">
    <location>
        <begin position="2"/>
        <end position="132"/>
    </location>
</feature>
<reference evidence="2" key="2">
    <citation type="journal article" date="2021" name="Microbiome">
        <title>Successional dynamics and alternative stable states in a saline activated sludge microbial community over 9 years.</title>
        <authorList>
            <person name="Wang Y."/>
            <person name="Ye J."/>
            <person name="Ju F."/>
            <person name="Liu L."/>
            <person name="Boyd J.A."/>
            <person name="Deng Y."/>
            <person name="Parks D.H."/>
            <person name="Jiang X."/>
            <person name="Yin X."/>
            <person name="Woodcroft B.J."/>
            <person name="Tyson G.W."/>
            <person name="Hugenholtz P."/>
            <person name="Polz M.F."/>
            <person name="Zhang T."/>
        </authorList>
    </citation>
    <scope>NUCLEOTIDE SEQUENCE</scope>
    <source>
        <strain evidence="2">HKST-UBA09</strain>
    </source>
</reference>
<dbReference type="InterPro" id="IPR029068">
    <property type="entry name" value="Glyas_Bleomycin-R_OHBP_Dase"/>
</dbReference>
<organism evidence="2 3">
    <name type="scientific">Candidatus Dojkabacteria bacterium</name>
    <dbReference type="NCBI Taxonomy" id="2099670"/>
    <lineage>
        <taxon>Bacteria</taxon>
        <taxon>Candidatus Dojkabacteria</taxon>
    </lineage>
</organism>
<dbReference type="Proteomes" id="UP000714915">
    <property type="component" value="Unassembled WGS sequence"/>
</dbReference>
<evidence type="ECO:0000259" key="1">
    <source>
        <dbReference type="PROSITE" id="PS51819"/>
    </source>
</evidence>
<dbReference type="AlphaFoldDB" id="A0A955LAU5"/>
<protein>
    <recommendedName>
        <fullName evidence="1">VOC domain-containing protein</fullName>
    </recommendedName>
</protein>
<dbReference type="SUPFAM" id="SSF54593">
    <property type="entry name" value="Glyoxalase/Bleomycin resistance protein/Dihydroxybiphenyl dioxygenase"/>
    <property type="match status" value="1"/>
</dbReference>
<dbReference type="EMBL" id="JAGQLF010000008">
    <property type="protein sequence ID" value="MCA9386601.1"/>
    <property type="molecule type" value="Genomic_DNA"/>
</dbReference>
<reference evidence="2" key="1">
    <citation type="submission" date="2020-04" db="EMBL/GenBank/DDBJ databases">
        <authorList>
            <person name="Zhang T."/>
        </authorList>
    </citation>
    <scope>NUCLEOTIDE SEQUENCE</scope>
    <source>
        <strain evidence="2">HKST-UBA09</strain>
    </source>
</reference>